<dbReference type="EnsemblPlants" id="ORUFI09G03470.1">
    <property type="protein sequence ID" value="ORUFI09G03470.1"/>
    <property type="gene ID" value="ORUFI09G03470"/>
</dbReference>
<feature type="compositionally biased region" description="Basic residues" evidence="1">
    <location>
        <begin position="36"/>
        <end position="45"/>
    </location>
</feature>
<dbReference type="Gramene" id="ORUFI09G03470.1">
    <property type="protein sequence ID" value="ORUFI09G03470.1"/>
    <property type="gene ID" value="ORUFI09G03470"/>
</dbReference>
<evidence type="ECO:0000313" key="2">
    <source>
        <dbReference type="EnsemblPlants" id="ORUFI09G03470.1"/>
    </source>
</evidence>
<keyword evidence="3" id="KW-1185">Reference proteome</keyword>
<proteinExistence type="predicted"/>
<accession>A0A0E0QNV9</accession>
<feature type="compositionally biased region" description="Gly residues" evidence="1">
    <location>
        <begin position="23"/>
        <end position="32"/>
    </location>
</feature>
<reference evidence="3" key="1">
    <citation type="submission" date="2013-06" db="EMBL/GenBank/DDBJ databases">
        <authorList>
            <person name="Zhao Q."/>
        </authorList>
    </citation>
    <scope>NUCLEOTIDE SEQUENCE</scope>
    <source>
        <strain evidence="3">cv. W1943</strain>
    </source>
</reference>
<feature type="compositionally biased region" description="Gly residues" evidence="1">
    <location>
        <begin position="1"/>
        <end position="11"/>
    </location>
</feature>
<feature type="region of interest" description="Disordered" evidence="1">
    <location>
        <begin position="1"/>
        <end position="50"/>
    </location>
</feature>
<dbReference type="AlphaFoldDB" id="A0A0E0QNV9"/>
<evidence type="ECO:0000256" key="1">
    <source>
        <dbReference type="SAM" id="MobiDB-lite"/>
    </source>
</evidence>
<reference evidence="2" key="2">
    <citation type="submission" date="2015-06" db="UniProtKB">
        <authorList>
            <consortium name="EnsemblPlants"/>
        </authorList>
    </citation>
    <scope>IDENTIFICATION</scope>
</reference>
<organism evidence="2 3">
    <name type="scientific">Oryza rufipogon</name>
    <name type="common">Brownbeard rice</name>
    <name type="synonym">Asian wild rice</name>
    <dbReference type="NCBI Taxonomy" id="4529"/>
    <lineage>
        <taxon>Eukaryota</taxon>
        <taxon>Viridiplantae</taxon>
        <taxon>Streptophyta</taxon>
        <taxon>Embryophyta</taxon>
        <taxon>Tracheophyta</taxon>
        <taxon>Spermatophyta</taxon>
        <taxon>Magnoliopsida</taxon>
        <taxon>Liliopsida</taxon>
        <taxon>Poales</taxon>
        <taxon>Poaceae</taxon>
        <taxon>BOP clade</taxon>
        <taxon>Oryzoideae</taxon>
        <taxon>Oryzeae</taxon>
        <taxon>Oryzinae</taxon>
        <taxon>Oryza</taxon>
    </lineage>
</organism>
<dbReference type="HOGENOM" id="CLU_2780338_0_0_1"/>
<sequence>MSCGGGWGVADGGRRRSPDDDGGWGGGVGVADGGRRRQPRRRRTSAKTGRFLMRWEIAKLGGSGPAAGQ</sequence>
<protein>
    <submittedName>
        <fullName evidence="2">Uncharacterized protein</fullName>
    </submittedName>
</protein>
<name>A0A0E0QNV9_ORYRU</name>
<dbReference type="Proteomes" id="UP000008022">
    <property type="component" value="Unassembled WGS sequence"/>
</dbReference>
<evidence type="ECO:0000313" key="3">
    <source>
        <dbReference type="Proteomes" id="UP000008022"/>
    </source>
</evidence>